<evidence type="ECO:0000313" key="2">
    <source>
        <dbReference type="EMBL" id="MBW48105.1"/>
    </source>
</evidence>
<keyword evidence="1" id="KW-0732">Signal</keyword>
<sequence>MPIFWNLIWSFSLSFSHAHSLSLYRRGSNVPTIVMYITTFFFSVAQDPFVYKNLTPVVRVRKLGLSLHLPKTRTPWRHDLTSTIIDP</sequence>
<accession>A0A2M4B4Y3</accession>
<evidence type="ECO:0000256" key="1">
    <source>
        <dbReference type="SAM" id="SignalP"/>
    </source>
</evidence>
<dbReference type="AlphaFoldDB" id="A0A2M4B4Y3"/>
<organism evidence="2">
    <name type="scientific">Anopheles triannulatus</name>
    <dbReference type="NCBI Taxonomy" id="58253"/>
    <lineage>
        <taxon>Eukaryota</taxon>
        <taxon>Metazoa</taxon>
        <taxon>Ecdysozoa</taxon>
        <taxon>Arthropoda</taxon>
        <taxon>Hexapoda</taxon>
        <taxon>Insecta</taxon>
        <taxon>Pterygota</taxon>
        <taxon>Neoptera</taxon>
        <taxon>Endopterygota</taxon>
        <taxon>Diptera</taxon>
        <taxon>Nematocera</taxon>
        <taxon>Culicoidea</taxon>
        <taxon>Culicidae</taxon>
        <taxon>Anophelinae</taxon>
        <taxon>Anopheles</taxon>
    </lineage>
</organism>
<dbReference type="EMBL" id="GGFK01014784">
    <property type="protein sequence ID" value="MBW48105.1"/>
    <property type="molecule type" value="Transcribed_RNA"/>
</dbReference>
<protein>
    <submittedName>
        <fullName evidence="2">Putative secreted protein</fullName>
    </submittedName>
</protein>
<feature type="signal peptide" evidence="1">
    <location>
        <begin position="1"/>
        <end position="18"/>
    </location>
</feature>
<name>A0A2M4B4Y3_9DIPT</name>
<reference evidence="2" key="1">
    <citation type="submission" date="2018-01" db="EMBL/GenBank/DDBJ databases">
        <title>An insight into the sialome of Amazonian anophelines.</title>
        <authorList>
            <person name="Ribeiro J.M."/>
            <person name="Scarpassa V."/>
            <person name="Calvo E."/>
        </authorList>
    </citation>
    <scope>NUCLEOTIDE SEQUENCE</scope>
    <source>
        <tissue evidence="2">Salivary glands</tissue>
    </source>
</reference>
<feature type="chain" id="PRO_5014636787" evidence="1">
    <location>
        <begin position="19"/>
        <end position="87"/>
    </location>
</feature>
<proteinExistence type="predicted"/>